<evidence type="ECO:0000256" key="6">
    <source>
        <dbReference type="ARBA" id="ARBA00023316"/>
    </source>
</evidence>
<dbReference type="InterPro" id="IPR004101">
    <property type="entry name" value="Mur_ligase_C"/>
</dbReference>
<dbReference type="Pfam" id="PF02875">
    <property type="entry name" value="Mur_ligase_C"/>
    <property type="match status" value="1"/>
</dbReference>
<reference evidence="12 13" key="1">
    <citation type="submission" date="2020-02" db="EMBL/GenBank/DDBJ databases">
        <authorList>
            <person name="Kim M.K."/>
        </authorList>
    </citation>
    <scope>NUCLEOTIDE SEQUENCE [LARGE SCALE GENOMIC DNA]</scope>
    <source>
        <strain evidence="12 13">17J57-3</strain>
    </source>
</reference>
<dbReference type="GO" id="GO:0008360">
    <property type="term" value="P:regulation of cell shape"/>
    <property type="evidence" value="ECO:0007669"/>
    <property type="project" value="UniProtKB-KW"/>
</dbReference>
<feature type="short sequence motif" description="Meso-diaminopimelate recognition motif" evidence="7">
    <location>
        <begin position="426"/>
        <end position="429"/>
    </location>
</feature>
<dbReference type="GO" id="GO:0005737">
    <property type="term" value="C:cytoplasm"/>
    <property type="evidence" value="ECO:0007669"/>
    <property type="project" value="UniProtKB-SubCell"/>
</dbReference>
<keyword evidence="7" id="KW-0963">Cytoplasm</keyword>
<dbReference type="Gene3D" id="3.40.1390.10">
    <property type="entry name" value="MurE/MurF, N-terminal domain"/>
    <property type="match status" value="1"/>
</dbReference>
<dbReference type="SUPFAM" id="SSF53244">
    <property type="entry name" value="MurD-like peptide ligases, peptide-binding domain"/>
    <property type="match status" value="1"/>
</dbReference>
<dbReference type="Gene3D" id="3.40.1190.10">
    <property type="entry name" value="Mur-like, catalytic domain"/>
    <property type="match status" value="1"/>
</dbReference>
<comment type="subcellular location">
    <subcellularLocation>
        <location evidence="7 8">Cytoplasm</location>
    </subcellularLocation>
</comment>
<dbReference type="GO" id="GO:0008765">
    <property type="term" value="F:UDP-N-acetylmuramoylalanyl-D-glutamate-2,6-diaminopimelate ligase activity"/>
    <property type="evidence" value="ECO:0007669"/>
    <property type="project" value="UniProtKB-UniRule"/>
</dbReference>
<feature type="binding site" evidence="7">
    <location>
        <position position="191"/>
    </location>
    <ligand>
        <name>UDP-N-acetyl-alpha-D-muramoyl-L-alanyl-D-glutamate</name>
        <dbReference type="ChEBI" id="CHEBI:83900"/>
    </ligand>
</feature>
<evidence type="ECO:0000256" key="1">
    <source>
        <dbReference type="ARBA" id="ARBA00005898"/>
    </source>
</evidence>
<dbReference type="Pfam" id="PF01225">
    <property type="entry name" value="Mur_ligase"/>
    <property type="match status" value="1"/>
</dbReference>
<comment type="similarity">
    <text evidence="1 7">Belongs to the MurCDEF family. MurE subfamily.</text>
</comment>
<dbReference type="SUPFAM" id="SSF63418">
    <property type="entry name" value="MurE/MurF N-terminal domain"/>
    <property type="match status" value="1"/>
</dbReference>
<dbReference type="InterPro" id="IPR036615">
    <property type="entry name" value="Mur_ligase_C_dom_sf"/>
</dbReference>
<evidence type="ECO:0000313" key="12">
    <source>
        <dbReference type="EMBL" id="NEX64510.1"/>
    </source>
</evidence>
<evidence type="ECO:0000256" key="2">
    <source>
        <dbReference type="ARBA" id="ARBA00022618"/>
    </source>
</evidence>
<dbReference type="Gene3D" id="3.90.190.20">
    <property type="entry name" value="Mur ligase, C-terminal domain"/>
    <property type="match status" value="1"/>
</dbReference>
<dbReference type="GO" id="GO:0005524">
    <property type="term" value="F:ATP binding"/>
    <property type="evidence" value="ECO:0007669"/>
    <property type="project" value="UniProtKB-UniRule"/>
</dbReference>
<gene>
    <name evidence="7" type="primary">murE</name>
    <name evidence="12" type="ORF">G3574_25810</name>
</gene>
<evidence type="ECO:0000313" key="13">
    <source>
        <dbReference type="Proteomes" id="UP000482155"/>
    </source>
</evidence>
<comment type="catalytic activity">
    <reaction evidence="7">
        <text>UDP-N-acetyl-alpha-D-muramoyl-L-alanyl-D-glutamate + meso-2,6-diaminopimelate + ATP = UDP-N-acetyl-alpha-D-muramoyl-L-alanyl-gamma-D-glutamyl-meso-2,6-diaminopimelate + ADP + phosphate + H(+)</text>
        <dbReference type="Rhea" id="RHEA:23676"/>
        <dbReference type="ChEBI" id="CHEBI:15378"/>
        <dbReference type="ChEBI" id="CHEBI:30616"/>
        <dbReference type="ChEBI" id="CHEBI:43474"/>
        <dbReference type="ChEBI" id="CHEBI:57791"/>
        <dbReference type="ChEBI" id="CHEBI:83900"/>
        <dbReference type="ChEBI" id="CHEBI:83905"/>
        <dbReference type="ChEBI" id="CHEBI:456216"/>
        <dbReference type="EC" id="6.3.2.13"/>
    </reaction>
</comment>
<keyword evidence="7" id="KW-0460">Magnesium</keyword>
<dbReference type="InterPro" id="IPR036565">
    <property type="entry name" value="Mur-like_cat_sf"/>
</dbReference>
<comment type="PTM">
    <text evidence="7">Carboxylation is probably crucial for Mg(2+) binding and, consequently, for the gamma-phosphate positioning of ATP.</text>
</comment>
<evidence type="ECO:0000259" key="9">
    <source>
        <dbReference type="Pfam" id="PF01225"/>
    </source>
</evidence>
<evidence type="ECO:0000259" key="10">
    <source>
        <dbReference type="Pfam" id="PF02875"/>
    </source>
</evidence>
<feature type="domain" description="Mur ligase C-terminal" evidence="10">
    <location>
        <begin position="351"/>
        <end position="483"/>
    </location>
</feature>
<feature type="binding site" evidence="7">
    <location>
        <begin position="117"/>
        <end position="123"/>
    </location>
    <ligand>
        <name>ATP</name>
        <dbReference type="ChEBI" id="CHEBI:30616"/>
    </ligand>
</feature>
<evidence type="ECO:0000259" key="11">
    <source>
        <dbReference type="Pfam" id="PF08245"/>
    </source>
</evidence>
<keyword evidence="13" id="KW-1185">Reference proteome</keyword>
<comment type="function">
    <text evidence="7">Catalyzes the addition of meso-diaminopimelic acid to the nucleotide precursor UDP-N-acetylmuramoyl-L-alanyl-D-glutamate (UMAG) in the biosynthesis of bacterial cell-wall peptidoglycan.</text>
</comment>
<feature type="binding site" evidence="7">
    <location>
        <position position="481"/>
    </location>
    <ligand>
        <name>meso-2,6-diaminopimelate</name>
        <dbReference type="ChEBI" id="CHEBI:57791"/>
    </ligand>
</feature>
<dbReference type="NCBIfam" id="TIGR01085">
    <property type="entry name" value="murE"/>
    <property type="match status" value="1"/>
</dbReference>
<dbReference type="InterPro" id="IPR035911">
    <property type="entry name" value="MurE/MurF_N"/>
</dbReference>
<dbReference type="GO" id="GO:0009252">
    <property type="term" value="P:peptidoglycan biosynthetic process"/>
    <property type="evidence" value="ECO:0007669"/>
    <property type="project" value="UniProtKB-UniRule"/>
</dbReference>
<keyword evidence="7 12" id="KW-0436">Ligase</keyword>
<dbReference type="UniPathway" id="UPA00219"/>
<dbReference type="NCBIfam" id="NF001126">
    <property type="entry name" value="PRK00139.1-4"/>
    <property type="match status" value="1"/>
</dbReference>
<feature type="binding site" evidence="7">
    <location>
        <position position="403"/>
    </location>
    <ligand>
        <name>meso-2,6-diaminopimelate</name>
        <dbReference type="ChEBI" id="CHEBI:57791"/>
    </ligand>
</feature>
<comment type="caution">
    <text evidence="12">The sequence shown here is derived from an EMBL/GenBank/DDBJ whole genome shotgun (WGS) entry which is preliminary data.</text>
</comment>
<feature type="domain" description="Mur ligase N-terminal catalytic" evidence="9">
    <location>
        <begin position="29"/>
        <end position="74"/>
    </location>
</feature>
<dbReference type="GO" id="GO:0051301">
    <property type="term" value="P:cell division"/>
    <property type="evidence" value="ECO:0007669"/>
    <property type="project" value="UniProtKB-KW"/>
</dbReference>
<keyword evidence="4 7" id="KW-0573">Peptidoglycan synthesis</keyword>
<keyword evidence="3 7" id="KW-0133">Cell shape</keyword>
<accession>A0A6B3SU38</accession>
<organism evidence="12 13">
    <name type="scientific">Noviherbaspirillum galbum</name>
    <dbReference type="NCBI Taxonomy" id="2709383"/>
    <lineage>
        <taxon>Bacteria</taxon>
        <taxon>Pseudomonadati</taxon>
        <taxon>Pseudomonadota</taxon>
        <taxon>Betaproteobacteria</taxon>
        <taxon>Burkholderiales</taxon>
        <taxon>Oxalobacteraceae</taxon>
        <taxon>Noviherbaspirillum</taxon>
    </lineage>
</organism>
<evidence type="ECO:0000256" key="4">
    <source>
        <dbReference type="ARBA" id="ARBA00022984"/>
    </source>
</evidence>
<comment type="caution">
    <text evidence="7">Lacks conserved residue(s) required for the propagation of feature annotation.</text>
</comment>
<keyword evidence="7" id="KW-0067">ATP-binding</keyword>
<dbReference type="InterPro" id="IPR000713">
    <property type="entry name" value="Mur_ligase_N"/>
</dbReference>
<evidence type="ECO:0000256" key="8">
    <source>
        <dbReference type="RuleBase" id="RU004135"/>
    </source>
</evidence>
<feature type="modified residue" description="N6-carboxylysine" evidence="7">
    <location>
        <position position="231"/>
    </location>
</feature>
<keyword evidence="5 7" id="KW-0131">Cell cycle</keyword>
<sequence>MAEPADTSSLPGAVTGVTDWLRAHAPQAGLSSDSRAIRPGDVFFAFPGDAADGRRFIENAIEAGAKAVVFDEDGFDWRAEWPLPHLAVSGLKALSGPVANAWYGRPDAAMFSVAVTGTNGKTSCSQWVAKAISQLGENAAVIGTLGTALYRKGAHAGFSETGYTTPDAIVLQRRLAGLRDAGARAVAIEASSIGIAQGRMDGMHVDVAVFTNLTRDHLDYHGDMAAYEAAKRRLFDWPGLQAAVVNLDDDAGMRLVKYIQSTHPQVRLIGYTLQERQLEGGKLLRAADIRSAQGGTSFRIEGNFGSGQVKTKLVGNFNVSNVLAVLGALMAKGADFKSAIDALESLAAVPGRMQQLGGQEAPLIVIDYAHTPDALEKTLSTLREVAKQRAGELWCLFGCGGDRDPGKRPQMGKASELADRIVATSDNPRSEEPAVILEQIVQGIAVEKRGAEVLQVIEDRATAILWAVRHAAKNDVVLLAGKGHEPYQEIKGKKLPFLDADHAALALAARATMKGTY</sequence>
<proteinExistence type="inferred from homology"/>
<feature type="binding site" evidence="7">
    <location>
        <begin position="426"/>
        <end position="429"/>
    </location>
    <ligand>
        <name>meso-2,6-diaminopimelate</name>
        <dbReference type="ChEBI" id="CHEBI:57791"/>
    </ligand>
</feature>
<dbReference type="EC" id="6.3.2.13" evidence="7"/>
<evidence type="ECO:0000256" key="5">
    <source>
        <dbReference type="ARBA" id="ARBA00023306"/>
    </source>
</evidence>
<name>A0A6B3SU38_9BURK</name>
<evidence type="ECO:0000256" key="3">
    <source>
        <dbReference type="ARBA" id="ARBA00022960"/>
    </source>
</evidence>
<dbReference type="InterPro" id="IPR013221">
    <property type="entry name" value="Mur_ligase_cen"/>
</dbReference>
<feature type="binding site" evidence="7">
    <location>
        <position position="199"/>
    </location>
    <ligand>
        <name>UDP-N-acetyl-alpha-D-muramoyl-L-alanyl-D-glutamate</name>
        <dbReference type="ChEBI" id="CHEBI:83900"/>
    </ligand>
</feature>
<dbReference type="GO" id="GO:0000287">
    <property type="term" value="F:magnesium ion binding"/>
    <property type="evidence" value="ECO:0007669"/>
    <property type="project" value="UniProtKB-UniRule"/>
</dbReference>
<dbReference type="AlphaFoldDB" id="A0A6B3SU38"/>
<dbReference type="Proteomes" id="UP000482155">
    <property type="component" value="Unassembled WGS sequence"/>
</dbReference>
<dbReference type="HAMAP" id="MF_00208">
    <property type="entry name" value="MurE"/>
    <property type="match status" value="1"/>
</dbReference>
<keyword evidence="6 7" id="KW-0961">Cell wall biogenesis/degradation</keyword>
<dbReference type="InterPro" id="IPR005761">
    <property type="entry name" value="UDP-N-AcMur-Glu-dNH2Pim_ligase"/>
</dbReference>
<dbReference type="RefSeq" id="WP_163968446.1">
    <property type="nucleotide sequence ID" value="NZ_JAAIVB010000080.1"/>
</dbReference>
<dbReference type="EMBL" id="JAAIVB010000080">
    <property type="protein sequence ID" value="NEX64510.1"/>
    <property type="molecule type" value="Genomic_DNA"/>
</dbReference>
<dbReference type="NCBIfam" id="NF001124">
    <property type="entry name" value="PRK00139.1-2"/>
    <property type="match status" value="1"/>
</dbReference>
<comment type="cofactor">
    <cofactor evidence="7">
        <name>Mg(2+)</name>
        <dbReference type="ChEBI" id="CHEBI:18420"/>
    </cofactor>
</comment>
<feature type="binding site" evidence="7">
    <location>
        <position position="34"/>
    </location>
    <ligand>
        <name>UDP-N-acetyl-alpha-D-muramoyl-L-alanyl-D-glutamate</name>
        <dbReference type="ChEBI" id="CHEBI:83900"/>
    </ligand>
</feature>
<comment type="pathway">
    <text evidence="7 8">Cell wall biogenesis; peptidoglycan biosynthesis.</text>
</comment>
<keyword evidence="2 7" id="KW-0132">Cell division</keyword>
<dbReference type="PANTHER" id="PTHR23135:SF4">
    <property type="entry name" value="UDP-N-ACETYLMURAMOYL-L-ALANYL-D-GLUTAMATE--2,6-DIAMINOPIMELATE LIGASE MURE HOMOLOG, CHLOROPLASTIC"/>
    <property type="match status" value="1"/>
</dbReference>
<keyword evidence="7" id="KW-0547">Nucleotide-binding</keyword>
<protein>
    <recommendedName>
        <fullName evidence="7">UDP-N-acetylmuramoyl-L-alanyl-D-glutamate--2,6-diaminopimelate ligase</fullName>
        <ecNumber evidence="7">6.3.2.13</ecNumber>
    </recommendedName>
    <alternativeName>
        <fullName evidence="7">Meso-A2pm-adding enzyme</fullName>
    </alternativeName>
    <alternativeName>
        <fullName evidence="7">Meso-diaminopimelate-adding enzyme</fullName>
    </alternativeName>
    <alternativeName>
        <fullName evidence="7">UDP-MurNAc-L-Ala-D-Glu:meso-diaminopimelate ligase</fullName>
    </alternativeName>
    <alternativeName>
        <fullName evidence="7">UDP-MurNAc-tripeptide synthetase</fullName>
    </alternativeName>
    <alternativeName>
        <fullName evidence="7">UDP-N-acetylmuramyl-tripeptide synthetase</fullName>
    </alternativeName>
</protein>
<feature type="domain" description="Mur ligase central" evidence="11">
    <location>
        <begin position="115"/>
        <end position="328"/>
    </location>
</feature>
<feature type="binding site" evidence="7">
    <location>
        <position position="197"/>
    </location>
    <ligand>
        <name>UDP-N-acetyl-alpha-D-muramoyl-L-alanyl-D-glutamate</name>
        <dbReference type="ChEBI" id="CHEBI:83900"/>
    </ligand>
</feature>
<dbReference type="Pfam" id="PF08245">
    <property type="entry name" value="Mur_ligase_M"/>
    <property type="match status" value="1"/>
</dbReference>
<evidence type="ECO:0000256" key="7">
    <source>
        <dbReference type="HAMAP-Rule" id="MF_00208"/>
    </source>
</evidence>
<feature type="binding site" evidence="7">
    <location>
        <begin position="164"/>
        <end position="165"/>
    </location>
    <ligand>
        <name>UDP-N-acetyl-alpha-D-muramoyl-L-alanyl-D-glutamate</name>
        <dbReference type="ChEBI" id="CHEBI:83900"/>
    </ligand>
</feature>
<feature type="binding site" evidence="7">
    <location>
        <position position="485"/>
    </location>
    <ligand>
        <name>meso-2,6-diaminopimelate</name>
        <dbReference type="ChEBI" id="CHEBI:57791"/>
    </ligand>
</feature>
<dbReference type="GO" id="GO:0071555">
    <property type="term" value="P:cell wall organization"/>
    <property type="evidence" value="ECO:0007669"/>
    <property type="project" value="UniProtKB-KW"/>
</dbReference>
<dbReference type="PANTHER" id="PTHR23135">
    <property type="entry name" value="MUR LIGASE FAMILY MEMBER"/>
    <property type="match status" value="1"/>
</dbReference>
<dbReference type="SUPFAM" id="SSF53623">
    <property type="entry name" value="MurD-like peptide ligases, catalytic domain"/>
    <property type="match status" value="1"/>
</dbReference>